<name>A0A2A5S4Q6_9LACT</name>
<accession>A0A2A5S4Q6</accession>
<dbReference type="PROSITE" id="PS50995">
    <property type="entry name" value="HTH_MARR_2"/>
    <property type="match status" value="1"/>
</dbReference>
<keyword evidence="2" id="KW-0238">DNA-binding</keyword>
<gene>
    <name evidence="5" type="ORF">RU86_GL001480</name>
</gene>
<evidence type="ECO:0000256" key="2">
    <source>
        <dbReference type="ARBA" id="ARBA00023125"/>
    </source>
</evidence>
<dbReference type="SMART" id="SM00347">
    <property type="entry name" value="HTH_MARR"/>
    <property type="match status" value="1"/>
</dbReference>
<dbReference type="AlphaFoldDB" id="A0A2A5S4Q6"/>
<dbReference type="SUPFAM" id="SSF46785">
    <property type="entry name" value="Winged helix' DNA-binding domain"/>
    <property type="match status" value="1"/>
</dbReference>
<dbReference type="GO" id="GO:0003700">
    <property type="term" value="F:DNA-binding transcription factor activity"/>
    <property type="evidence" value="ECO:0007669"/>
    <property type="project" value="InterPro"/>
</dbReference>
<proteinExistence type="predicted"/>
<evidence type="ECO:0000256" key="3">
    <source>
        <dbReference type="ARBA" id="ARBA00023163"/>
    </source>
</evidence>
<reference evidence="5 6" key="1">
    <citation type="submission" date="2014-12" db="EMBL/GenBank/DDBJ databases">
        <title>Draft genome sequences of 10 type strains of Lactococcus.</title>
        <authorList>
            <person name="Sun Z."/>
            <person name="Zhong Z."/>
            <person name="Liu W."/>
            <person name="Zhang W."/>
            <person name="Zhang H."/>
        </authorList>
    </citation>
    <scope>NUCLEOTIDE SEQUENCE [LARGE SCALE GENOMIC DNA]</scope>
    <source>
        <strain evidence="5 6">DSM 6634</strain>
    </source>
</reference>
<keyword evidence="1" id="KW-0805">Transcription regulation</keyword>
<dbReference type="InterPro" id="IPR000835">
    <property type="entry name" value="HTH_MarR-typ"/>
</dbReference>
<evidence type="ECO:0000259" key="4">
    <source>
        <dbReference type="PROSITE" id="PS50995"/>
    </source>
</evidence>
<dbReference type="InterPro" id="IPR036390">
    <property type="entry name" value="WH_DNA-bd_sf"/>
</dbReference>
<organism evidence="5 6">
    <name type="scientific">Pseudolactococcus piscium</name>
    <dbReference type="NCBI Taxonomy" id="1364"/>
    <lineage>
        <taxon>Bacteria</taxon>
        <taxon>Bacillati</taxon>
        <taxon>Bacillota</taxon>
        <taxon>Bacilli</taxon>
        <taxon>Lactobacillales</taxon>
        <taxon>Streptococcaceae</taxon>
        <taxon>Pseudolactococcus</taxon>
    </lineage>
</organism>
<dbReference type="PRINTS" id="PR00598">
    <property type="entry name" value="HTHMARR"/>
</dbReference>
<dbReference type="PANTHER" id="PTHR42756:SF1">
    <property type="entry name" value="TRANSCRIPTIONAL REPRESSOR OF EMRAB OPERON"/>
    <property type="match status" value="1"/>
</dbReference>
<comment type="caution">
    <text evidence="5">The sequence shown here is derived from an EMBL/GenBank/DDBJ whole genome shotgun (WGS) entry which is preliminary data.</text>
</comment>
<protein>
    <submittedName>
        <fullName evidence="5">Transcriptional regulator</fullName>
    </submittedName>
</protein>
<keyword evidence="3" id="KW-0804">Transcription</keyword>
<dbReference type="EMBL" id="JXJW01000003">
    <property type="protein sequence ID" value="PCS08455.1"/>
    <property type="molecule type" value="Genomic_DNA"/>
</dbReference>
<dbReference type="Gene3D" id="1.10.10.10">
    <property type="entry name" value="Winged helix-like DNA-binding domain superfamily/Winged helix DNA-binding domain"/>
    <property type="match status" value="1"/>
</dbReference>
<sequence>MMNKGVKMNTGNIGTELRELNISLLRYVAKNKAKDKADCDANDNQDHPGKLHGLQIWVIDYLIKHQGEDVFQRDLEKEFVMRRPTATTFIKKLEQGGLIRRETVAYDARLKKLILTDKALGMQEMMMERKKMFETVLRADLSEDEIRQFVATIQKIKRNLGGEHV</sequence>
<dbReference type="Proteomes" id="UP000218282">
    <property type="component" value="Unassembled WGS sequence"/>
</dbReference>
<dbReference type="GO" id="GO:0003677">
    <property type="term" value="F:DNA binding"/>
    <property type="evidence" value="ECO:0007669"/>
    <property type="project" value="UniProtKB-KW"/>
</dbReference>
<keyword evidence="6" id="KW-1185">Reference proteome</keyword>
<dbReference type="Pfam" id="PF12802">
    <property type="entry name" value="MarR_2"/>
    <property type="match status" value="1"/>
</dbReference>
<dbReference type="PANTHER" id="PTHR42756">
    <property type="entry name" value="TRANSCRIPTIONAL REGULATOR, MARR"/>
    <property type="match status" value="1"/>
</dbReference>
<dbReference type="InterPro" id="IPR036388">
    <property type="entry name" value="WH-like_DNA-bd_sf"/>
</dbReference>
<evidence type="ECO:0000313" key="5">
    <source>
        <dbReference type="EMBL" id="PCS08455.1"/>
    </source>
</evidence>
<feature type="domain" description="HTH marR-type" evidence="4">
    <location>
        <begin position="17"/>
        <end position="158"/>
    </location>
</feature>
<evidence type="ECO:0000256" key="1">
    <source>
        <dbReference type="ARBA" id="ARBA00023015"/>
    </source>
</evidence>
<evidence type="ECO:0000313" key="6">
    <source>
        <dbReference type="Proteomes" id="UP000218282"/>
    </source>
</evidence>